<dbReference type="Gene3D" id="3.90.180.10">
    <property type="entry name" value="Medium-chain alcohol dehydrogenases, catalytic domain"/>
    <property type="match status" value="1"/>
</dbReference>
<keyword evidence="6" id="KW-0560">Oxidoreductase</keyword>
<dbReference type="PANTHER" id="PTHR42940:SF3">
    <property type="entry name" value="ALCOHOL DEHYDROGENASE 1-RELATED"/>
    <property type="match status" value="1"/>
</dbReference>
<keyword evidence="5" id="KW-0862">Zinc</keyword>
<dbReference type="GeneID" id="30155286"/>
<dbReference type="SUPFAM" id="SSF50129">
    <property type="entry name" value="GroES-like"/>
    <property type="match status" value="1"/>
</dbReference>
<keyword evidence="10" id="KW-1185">Reference proteome</keyword>
<comment type="similarity">
    <text evidence="2">Belongs to the zinc-containing alcohol dehydrogenase family.</text>
</comment>
<comment type="caution">
    <text evidence="9">The sequence shown here is derived from an EMBL/GenBank/DDBJ whole genome shotgun (WGS) entry which is preliminary data.</text>
</comment>
<organism evidence="9 10">
    <name type="scientific">Cryptococcus amylolentus CBS 6039</name>
    <dbReference type="NCBI Taxonomy" id="1295533"/>
    <lineage>
        <taxon>Eukaryota</taxon>
        <taxon>Fungi</taxon>
        <taxon>Dikarya</taxon>
        <taxon>Basidiomycota</taxon>
        <taxon>Agaricomycotina</taxon>
        <taxon>Tremellomycetes</taxon>
        <taxon>Tremellales</taxon>
        <taxon>Cryptococcaceae</taxon>
        <taxon>Cryptococcus</taxon>
    </lineage>
</organism>
<comment type="cofactor">
    <cofactor evidence="1">
        <name>Zn(2+)</name>
        <dbReference type="ChEBI" id="CHEBI:29105"/>
    </cofactor>
</comment>
<gene>
    <name evidence="9" type="ORF">L202_03977</name>
</gene>
<dbReference type="Gene3D" id="3.40.50.720">
    <property type="entry name" value="NAD(P)-binding Rossmann-like Domain"/>
    <property type="match status" value="1"/>
</dbReference>
<name>A0A1E3HPT2_9TREE</name>
<evidence type="ECO:0000256" key="6">
    <source>
        <dbReference type="ARBA" id="ARBA00023002"/>
    </source>
</evidence>
<reference evidence="9 10" key="1">
    <citation type="submission" date="2016-06" db="EMBL/GenBank/DDBJ databases">
        <title>Evolution of pathogenesis and genome organization in the Tremellales.</title>
        <authorList>
            <person name="Cuomo C."/>
            <person name="Litvintseva A."/>
            <person name="Heitman J."/>
            <person name="Chen Y."/>
            <person name="Sun S."/>
            <person name="Springer D."/>
            <person name="Dromer F."/>
            <person name="Young S."/>
            <person name="Zeng Q."/>
            <person name="Chapman S."/>
            <person name="Gujja S."/>
            <person name="Saif S."/>
            <person name="Birren B."/>
        </authorList>
    </citation>
    <scope>NUCLEOTIDE SEQUENCE [LARGE SCALE GENOMIC DNA]</scope>
    <source>
        <strain evidence="9 10">CBS 6039</strain>
    </source>
</reference>
<dbReference type="InterPro" id="IPR020843">
    <property type="entry name" value="ER"/>
</dbReference>
<dbReference type="CDD" id="cd08297">
    <property type="entry name" value="CAD3"/>
    <property type="match status" value="1"/>
</dbReference>
<evidence type="ECO:0000256" key="3">
    <source>
        <dbReference type="ARBA" id="ARBA00013190"/>
    </source>
</evidence>
<dbReference type="OrthoDB" id="1879366at2759"/>
<dbReference type="Pfam" id="PF08240">
    <property type="entry name" value="ADH_N"/>
    <property type="match status" value="1"/>
</dbReference>
<dbReference type="Proteomes" id="UP000094065">
    <property type="component" value="Unassembled WGS sequence"/>
</dbReference>
<dbReference type="InterPro" id="IPR011032">
    <property type="entry name" value="GroES-like_sf"/>
</dbReference>
<evidence type="ECO:0000256" key="5">
    <source>
        <dbReference type="ARBA" id="ARBA00022833"/>
    </source>
</evidence>
<evidence type="ECO:0000256" key="1">
    <source>
        <dbReference type="ARBA" id="ARBA00001947"/>
    </source>
</evidence>
<protein>
    <recommendedName>
        <fullName evidence="3">alcohol dehydrogenase</fullName>
        <ecNumber evidence="3">1.1.1.1</ecNumber>
    </recommendedName>
</protein>
<dbReference type="SMART" id="SM00829">
    <property type="entry name" value="PKS_ER"/>
    <property type="match status" value="1"/>
</dbReference>
<dbReference type="InterPro" id="IPR013149">
    <property type="entry name" value="ADH-like_C"/>
</dbReference>
<dbReference type="EC" id="1.1.1.1" evidence="3"/>
<accession>A0A1E3HPT2</accession>
<keyword evidence="7" id="KW-0520">NAD</keyword>
<evidence type="ECO:0000259" key="8">
    <source>
        <dbReference type="SMART" id="SM00829"/>
    </source>
</evidence>
<proteinExistence type="inferred from homology"/>
<dbReference type="InterPro" id="IPR013154">
    <property type="entry name" value="ADH-like_N"/>
</dbReference>
<dbReference type="FunFam" id="3.90.180.10:FF:000002">
    <property type="entry name" value="Alcohol dehydrogenase AdhP"/>
    <property type="match status" value="1"/>
</dbReference>
<dbReference type="AlphaFoldDB" id="A0A1E3HPT2"/>
<dbReference type="GO" id="GO:0004022">
    <property type="term" value="F:alcohol dehydrogenase (NAD+) activity"/>
    <property type="evidence" value="ECO:0007669"/>
    <property type="project" value="UniProtKB-EC"/>
</dbReference>
<dbReference type="Pfam" id="PF00107">
    <property type="entry name" value="ADH_zinc_N"/>
    <property type="match status" value="1"/>
</dbReference>
<evidence type="ECO:0000256" key="2">
    <source>
        <dbReference type="ARBA" id="ARBA00008072"/>
    </source>
</evidence>
<dbReference type="STRING" id="1295533.A0A1E3HPT2"/>
<dbReference type="EMBL" id="AWGJ01000006">
    <property type="protein sequence ID" value="ODN78334.1"/>
    <property type="molecule type" value="Genomic_DNA"/>
</dbReference>
<evidence type="ECO:0000256" key="4">
    <source>
        <dbReference type="ARBA" id="ARBA00022723"/>
    </source>
</evidence>
<dbReference type="InterPro" id="IPR036291">
    <property type="entry name" value="NAD(P)-bd_dom_sf"/>
</dbReference>
<evidence type="ECO:0000256" key="7">
    <source>
        <dbReference type="ARBA" id="ARBA00023027"/>
    </source>
</evidence>
<sequence length="361" mass="37767">MSVLSGFQVPKTQTAAVVPSVGAAIKIEKSHPVPQAKDLKPGECLVKISHTGVCHTDLHAKAGDWPIPPMNPLIGGHEGVGKVVAIGEHTQNSPVKLGDRVGIKWLANSCLSCEPCRRGFEMNCDNAQLSGYTVDGTFAEYVTSYVNHVTPIPASLDSAGAASILCAGVTSYKALKVSNTHVGDWVALPGAGGGLGHLAVQYAKAMGLKVVAIDTGAAKEKLVKSLGADAWVDFKTSKDLVADVKAATGGLGPAAAVVTASHKTGYTQAIDYLRPSGTLVAVGLPNSEMGNNVFWTVFKSIRIQGSYVGTRQDAIEALALMESGKVKVIFEERPLADLKDVYEGLEEGKIAGRIVLEVAKE</sequence>
<evidence type="ECO:0000313" key="9">
    <source>
        <dbReference type="EMBL" id="ODN78334.1"/>
    </source>
</evidence>
<keyword evidence="4" id="KW-0479">Metal-binding</keyword>
<dbReference type="GO" id="GO:0005737">
    <property type="term" value="C:cytoplasm"/>
    <property type="evidence" value="ECO:0007669"/>
    <property type="project" value="TreeGrafter"/>
</dbReference>
<evidence type="ECO:0000313" key="10">
    <source>
        <dbReference type="Proteomes" id="UP000094065"/>
    </source>
</evidence>
<dbReference type="RefSeq" id="XP_018993380.1">
    <property type="nucleotide sequence ID" value="XM_019137944.1"/>
</dbReference>
<dbReference type="FunFam" id="3.40.50.720:FF:000039">
    <property type="entry name" value="Alcohol dehydrogenase AdhP"/>
    <property type="match status" value="1"/>
</dbReference>
<dbReference type="PANTHER" id="PTHR42940">
    <property type="entry name" value="ALCOHOL DEHYDROGENASE 1-RELATED"/>
    <property type="match status" value="1"/>
</dbReference>
<dbReference type="SUPFAM" id="SSF51735">
    <property type="entry name" value="NAD(P)-binding Rossmann-fold domains"/>
    <property type="match status" value="1"/>
</dbReference>
<dbReference type="GO" id="GO:0046872">
    <property type="term" value="F:metal ion binding"/>
    <property type="evidence" value="ECO:0007669"/>
    <property type="project" value="UniProtKB-KW"/>
</dbReference>
<feature type="domain" description="Enoyl reductase (ER)" evidence="8">
    <location>
        <begin position="22"/>
        <end position="356"/>
    </location>
</feature>